<feature type="compositionally biased region" description="Polar residues" evidence="4">
    <location>
        <begin position="564"/>
        <end position="588"/>
    </location>
</feature>
<feature type="region of interest" description="Disordered" evidence="4">
    <location>
        <begin position="491"/>
        <end position="606"/>
    </location>
</feature>
<keyword evidence="6" id="KW-1185">Reference proteome</keyword>
<dbReference type="FunFam" id="1.25.40.1030:FF:000011">
    <property type="entry name" value="SEC31 homolog B, COPII coat complex component"/>
    <property type="match status" value="1"/>
</dbReference>
<keyword evidence="1" id="KW-0813">Transport</keyword>
<proteinExistence type="predicted"/>
<sequence>MGGRTQQIQTTDKIADSFPGMDGYVQAQAPAPRPSLGTESADLSKPPKWLKRPVGGSFGFGGRLVTFENDKTALSQAVSDVQPVPVPRTVRVSQVVTEPDLVRKSSELEKALECGDFGDYCRSKSEQTNDQHKKYIWHFIKANFEVSPRAELLNLLGYSIEDVNNKLNKYIPRDLHSDVDGLADDLKNINRIDDASFNDPFESLVSQDGKKTELFKINTSDDNVGLITQALLLNNVEAAVGLCLKAKRFADALIIATTGGADLLARTQHKYLEQAEGYVSSLIAAIVSEDWGSIINNCEIGSWKEAFAAILTHASDDDLPALCEQLGNRLEEESTIDPKYSQDAQLCYICAGSFDKLVASWSGNTAKSTDDLQELIELVTCLQKAVERQGRHVKISGAFADTLSHYASLLASQGDLSTALNYLGGSTDDRVVSLRNRLLVALGQKPLNVQEVRQQQSRRASQRQSFSNYLASGGGFGNANQYQSVQQQPPAAFGQGQFGQQPWQPQFVPPPSAAASGFPTQPQRAFSPQQQPPPLSEPPRPTSVGSNQGTSTGLPSRKYLLDPSVSSNPYGSARTQIAPQPNNSFQHTPFNPMPINQNPPQQLLFV</sequence>
<dbReference type="GO" id="GO:0090110">
    <property type="term" value="P:COPII-coated vesicle cargo loading"/>
    <property type="evidence" value="ECO:0007669"/>
    <property type="project" value="TreeGrafter"/>
</dbReference>
<evidence type="ECO:0000256" key="2">
    <source>
        <dbReference type="ARBA" id="ARBA00022574"/>
    </source>
</evidence>
<evidence type="ECO:0000256" key="4">
    <source>
        <dbReference type="SAM" id="MobiDB-lite"/>
    </source>
</evidence>
<keyword evidence="2" id="KW-0853">WD repeat</keyword>
<evidence type="ECO:0000256" key="1">
    <source>
        <dbReference type="ARBA" id="ARBA00022448"/>
    </source>
</evidence>
<dbReference type="PANTHER" id="PTHR13923:SF11">
    <property type="entry name" value="SECRETORY 31, ISOFORM D"/>
    <property type="match status" value="1"/>
</dbReference>
<reference evidence="5" key="1">
    <citation type="submission" date="2022-01" db="EMBL/GenBank/DDBJ databases">
        <authorList>
            <person name="King R."/>
        </authorList>
    </citation>
    <scope>NUCLEOTIDE SEQUENCE</scope>
</reference>
<organism evidence="5 6">
    <name type="scientific">Phaedon cochleariae</name>
    <name type="common">Mustard beetle</name>
    <dbReference type="NCBI Taxonomy" id="80249"/>
    <lineage>
        <taxon>Eukaryota</taxon>
        <taxon>Metazoa</taxon>
        <taxon>Ecdysozoa</taxon>
        <taxon>Arthropoda</taxon>
        <taxon>Hexapoda</taxon>
        <taxon>Insecta</taxon>
        <taxon>Pterygota</taxon>
        <taxon>Neoptera</taxon>
        <taxon>Endopterygota</taxon>
        <taxon>Coleoptera</taxon>
        <taxon>Polyphaga</taxon>
        <taxon>Cucujiformia</taxon>
        <taxon>Chrysomeloidea</taxon>
        <taxon>Chrysomelidae</taxon>
        <taxon>Chrysomelinae</taxon>
        <taxon>Chrysomelini</taxon>
        <taxon>Phaedon</taxon>
    </lineage>
</organism>
<dbReference type="PANTHER" id="PTHR13923">
    <property type="entry name" value="SEC31-RELATED PROTEIN"/>
    <property type="match status" value="1"/>
</dbReference>
<evidence type="ECO:0000313" key="6">
    <source>
        <dbReference type="Proteomes" id="UP001153737"/>
    </source>
</evidence>
<protein>
    <submittedName>
        <fullName evidence="5">Uncharacterized protein</fullName>
    </submittedName>
</protein>
<dbReference type="GO" id="GO:0070971">
    <property type="term" value="C:endoplasmic reticulum exit site"/>
    <property type="evidence" value="ECO:0007669"/>
    <property type="project" value="TreeGrafter"/>
</dbReference>
<dbReference type="AlphaFoldDB" id="A0A9P0DEX3"/>
<reference evidence="5" key="2">
    <citation type="submission" date="2022-10" db="EMBL/GenBank/DDBJ databases">
        <authorList>
            <consortium name="ENA_rothamsted_submissions"/>
            <consortium name="culmorum"/>
            <person name="King R."/>
        </authorList>
    </citation>
    <scope>NUCLEOTIDE SEQUENCE</scope>
</reference>
<feature type="compositionally biased region" description="Polar residues" evidence="4">
    <location>
        <begin position="544"/>
        <end position="554"/>
    </location>
</feature>
<feature type="compositionally biased region" description="Polar residues" evidence="4">
    <location>
        <begin position="1"/>
        <end position="12"/>
    </location>
</feature>
<feature type="compositionally biased region" description="Pro residues" evidence="4">
    <location>
        <begin position="530"/>
        <end position="541"/>
    </location>
</feature>
<dbReference type="GO" id="GO:0007029">
    <property type="term" value="P:endoplasmic reticulum organization"/>
    <property type="evidence" value="ECO:0007669"/>
    <property type="project" value="TreeGrafter"/>
</dbReference>
<dbReference type="Gene3D" id="1.25.40.1030">
    <property type="match status" value="1"/>
</dbReference>
<dbReference type="InterPro" id="IPR040251">
    <property type="entry name" value="SEC31-like"/>
</dbReference>
<name>A0A9P0DEX3_PHACE</name>
<evidence type="ECO:0000256" key="3">
    <source>
        <dbReference type="ARBA" id="ARBA00022737"/>
    </source>
</evidence>
<evidence type="ECO:0000313" key="5">
    <source>
        <dbReference type="EMBL" id="CAH1119410.1"/>
    </source>
</evidence>
<feature type="compositionally biased region" description="Low complexity" evidence="4">
    <location>
        <begin position="491"/>
        <end position="506"/>
    </location>
</feature>
<dbReference type="GO" id="GO:0005198">
    <property type="term" value="F:structural molecule activity"/>
    <property type="evidence" value="ECO:0007669"/>
    <property type="project" value="TreeGrafter"/>
</dbReference>
<dbReference type="EMBL" id="OU896719">
    <property type="protein sequence ID" value="CAH1119410.1"/>
    <property type="molecule type" value="Genomic_DNA"/>
</dbReference>
<feature type="compositionally biased region" description="Low complexity" evidence="4">
    <location>
        <begin position="589"/>
        <end position="606"/>
    </location>
</feature>
<dbReference type="OrthoDB" id="542917at2759"/>
<keyword evidence="3" id="KW-0677">Repeat</keyword>
<dbReference type="Proteomes" id="UP001153737">
    <property type="component" value="Chromosome 13"/>
</dbReference>
<accession>A0A9P0DEX3</accession>
<dbReference type="GO" id="GO:0030127">
    <property type="term" value="C:COPII vesicle coat"/>
    <property type="evidence" value="ECO:0007669"/>
    <property type="project" value="TreeGrafter"/>
</dbReference>
<feature type="region of interest" description="Disordered" evidence="4">
    <location>
        <begin position="1"/>
        <end position="48"/>
    </location>
</feature>
<gene>
    <name evidence="5" type="ORF">PHAECO_LOCUS3790</name>
</gene>